<comment type="caution">
    <text evidence="12">The sequence shown here is derived from an EMBL/GenBank/DDBJ whole genome shotgun (WGS) entry which is preliminary data.</text>
</comment>
<sequence length="110" mass="11782">MFISDAYAQTAAAAPGGALGNLTSFLPIILMFVVLYFLMIRPQMKRQKEQKSMMDALAKGDEVVTSGGMLGRITKVSDAYITIEVSEGNEVIVQKGAVTTLLPKGTIKAL</sequence>
<keyword evidence="8 11" id="KW-1133">Transmembrane helix</keyword>
<keyword evidence="10 11" id="KW-0472">Membrane</keyword>
<dbReference type="NCBIfam" id="TIGR00739">
    <property type="entry name" value="yajC"/>
    <property type="match status" value="1"/>
</dbReference>
<gene>
    <name evidence="12" type="primary">yajC</name>
    <name evidence="12" type="ORF">GAK35_02891</name>
</gene>
<evidence type="ECO:0000256" key="8">
    <source>
        <dbReference type="ARBA" id="ARBA00022989"/>
    </source>
</evidence>
<dbReference type="PANTHER" id="PTHR33909">
    <property type="entry name" value="SEC TRANSLOCON ACCESSORY COMPLEX SUBUNIT YAJC"/>
    <property type="match status" value="1"/>
</dbReference>
<dbReference type="GO" id="GO:0005886">
    <property type="term" value="C:plasma membrane"/>
    <property type="evidence" value="ECO:0007669"/>
    <property type="project" value="UniProtKB-SubCell"/>
</dbReference>
<reference evidence="13" key="1">
    <citation type="journal article" date="2020" name="MBio">
        <title>Horizontal gene transfer to a defensive symbiont with a reduced genome amongst a multipartite beetle microbiome.</title>
        <authorList>
            <person name="Waterworth S.C."/>
            <person name="Florez L.V."/>
            <person name="Rees E.R."/>
            <person name="Hertweck C."/>
            <person name="Kaltenpoth M."/>
            <person name="Kwan J.C."/>
        </authorList>
    </citation>
    <scope>NUCLEOTIDE SEQUENCE [LARGE SCALE GENOMIC DNA]</scope>
</reference>
<comment type="similarity">
    <text evidence="2">Belongs to the YajC family.</text>
</comment>
<dbReference type="PRINTS" id="PR01853">
    <property type="entry name" value="YAJCTRNLCASE"/>
</dbReference>
<dbReference type="Pfam" id="PF02699">
    <property type="entry name" value="YajC"/>
    <property type="match status" value="1"/>
</dbReference>
<dbReference type="InterPro" id="IPR003849">
    <property type="entry name" value="Preprotein_translocase_YajC"/>
</dbReference>
<evidence type="ECO:0000313" key="12">
    <source>
        <dbReference type="EMBL" id="KAF1042148.1"/>
    </source>
</evidence>
<dbReference type="SMART" id="SM01323">
    <property type="entry name" value="YajC"/>
    <property type="match status" value="1"/>
</dbReference>
<evidence type="ECO:0000256" key="11">
    <source>
        <dbReference type="SAM" id="Phobius"/>
    </source>
</evidence>
<keyword evidence="7" id="KW-0653">Protein transport</keyword>
<dbReference type="GO" id="GO:0015031">
    <property type="term" value="P:protein transport"/>
    <property type="evidence" value="ECO:0007669"/>
    <property type="project" value="UniProtKB-KW"/>
</dbReference>
<feature type="transmembrane region" description="Helical" evidence="11">
    <location>
        <begin position="22"/>
        <end position="40"/>
    </location>
</feature>
<comment type="subcellular location">
    <subcellularLocation>
        <location evidence="1">Cell membrane</location>
        <topology evidence="1">Single-pass membrane protein</topology>
    </subcellularLocation>
</comment>
<accession>A0A7V8FVA4</accession>
<evidence type="ECO:0000256" key="9">
    <source>
        <dbReference type="ARBA" id="ARBA00023010"/>
    </source>
</evidence>
<evidence type="ECO:0000256" key="4">
    <source>
        <dbReference type="ARBA" id="ARBA00022448"/>
    </source>
</evidence>
<keyword evidence="6 11" id="KW-0812">Transmembrane</keyword>
<evidence type="ECO:0000256" key="3">
    <source>
        <dbReference type="ARBA" id="ARBA00014962"/>
    </source>
</evidence>
<proteinExistence type="inferred from homology"/>
<dbReference type="PANTHER" id="PTHR33909:SF1">
    <property type="entry name" value="SEC TRANSLOCON ACCESSORY COMPLEX SUBUNIT YAJC"/>
    <property type="match status" value="1"/>
</dbReference>
<protein>
    <recommendedName>
        <fullName evidence="3">Sec translocon accessory complex subunit YajC</fullName>
    </recommendedName>
</protein>
<organism evidence="12 13">
    <name type="scientific">Herbaspirillum frisingense</name>
    <dbReference type="NCBI Taxonomy" id="92645"/>
    <lineage>
        <taxon>Bacteria</taxon>
        <taxon>Pseudomonadati</taxon>
        <taxon>Pseudomonadota</taxon>
        <taxon>Betaproteobacteria</taxon>
        <taxon>Burkholderiales</taxon>
        <taxon>Oxalobacteraceae</taxon>
        <taxon>Herbaspirillum</taxon>
    </lineage>
</organism>
<evidence type="ECO:0000256" key="7">
    <source>
        <dbReference type="ARBA" id="ARBA00022927"/>
    </source>
</evidence>
<evidence type="ECO:0000256" key="10">
    <source>
        <dbReference type="ARBA" id="ARBA00023136"/>
    </source>
</evidence>
<evidence type="ECO:0000313" key="13">
    <source>
        <dbReference type="Proteomes" id="UP000462435"/>
    </source>
</evidence>
<dbReference type="Proteomes" id="UP000462435">
    <property type="component" value="Unassembled WGS sequence"/>
</dbReference>
<dbReference type="AlphaFoldDB" id="A0A7V8FVA4"/>
<evidence type="ECO:0000256" key="5">
    <source>
        <dbReference type="ARBA" id="ARBA00022475"/>
    </source>
</evidence>
<keyword evidence="4" id="KW-0813">Transport</keyword>
<dbReference type="EMBL" id="WNDX01000093">
    <property type="protein sequence ID" value="KAF1042148.1"/>
    <property type="molecule type" value="Genomic_DNA"/>
</dbReference>
<evidence type="ECO:0000256" key="2">
    <source>
        <dbReference type="ARBA" id="ARBA00006742"/>
    </source>
</evidence>
<evidence type="ECO:0000256" key="6">
    <source>
        <dbReference type="ARBA" id="ARBA00022692"/>
    </source>
</evidence>
<keyword evidence="5" id="KW-1003">Cell membrane</keyword>
<keyword evidence="9" id="KW-0811">Translocation</keyword>
<evidence type="ECO:0000256" key="1">
    <source>
        <dbReference type="ARBA" id="ARBA00004162"/>
    </source>
</evidence>
<name>A0A7V8FVA4_9BURK</name>